<feature type="domain" description="DUF1468" evidence="2">
    <location>
        <begin position="7"/>
        <end position="150"/>
    </location>
</feature>
<gene>
    <name evidence="3" type="ORF">EI168_06595</name>
</gene>
<dbReference type="EMBL" id="RRZD01000005">
    <property type="protein sequence ID" value="MBE0399780.1"/>
    <property type="molecule type" value="Genomic_DNA"/>
</dbReference>
<evidence type="ECO:0000313" key="4">
    <source>
        <dbReference type="Proteomes" id="UP001645039"/>
    </source>
</evidence>
<name>A0ABR9EZZ0_9GAMM</name>
<keyword evidence="1" id="KW-0812">Transmembrane</keyword>
<protein>
    <submittedName>
        <fullName evidence="3">Tripartite tricarboxylate transporter TctB family protein</fullName>
    </submittedName>
</protein>
<feature type="transmembrane region" description="Helical" evidence="1">
    <location>
        <begin position="102"/>
        <end position="120"/>
    </location>
</feature>
<evidence type="ECO:0000256" key="1">
    <source>
        <dbReference type="SAM" id="Phobius"/>
    </source>
</evidence>
<sequence length="163" mass="18282">MKFDDSISGLLIICFGSMVIFFAQQLPTLQFIDYGPGFFPTLIGIVLVICGLSVLAKRIVSSQGKIATWVRIDSDQDVWKSLLTIGFVIAVILFYIFTVKILGFLVTMPLVLFSLLFYFHRRLGRDLGIAVIGSIAFHSFFYQLMSVQLPWGLLTPFAGTLTW</sequence>
<keyword evidence="4" id="KW-1185">Reference proteome</keyword>
<dbReference type="RefSeq" id="WP_096282132.1">
    <property type="nucleotide sequence ID" value="NZ_CBCSBM010000002.1"/>
</dbReference>
<keyword evidence="1" id="KW-1133">Transmembrane helix</keyword>
<evidence type="ECO:0000259" key="2">
    <source>
        <dbReference type="Pfam" id="PF07331"/>
    </source>
</evidence>
<dbReference type="Proteomes" id="UP001645039">
    <property type="component" value="Unassembled WGS sequence"/>
</dbReference>
<dbReference type="Pfam" id="PF07331">
    <property type="entry name" value="TctB"/>
    <property type="match status" value="1"/>
</dbReference>
<keyword evidence="1" id="KW-0472">Membrane</keyword>
<feature type="transmembrane region" description="Helical" evidence="1">
    <location>
        <begin position="38"/>
        <end position="56"/>
    </location>
</feature>
<reference evidence="3 4" key="1">
    <citation type="submission" date="2020-07" db="EMBL/GenBank/DDBJ databases">
        <title>Halophilic bacteria isolated from french cheeses.</title>
        <authorList>
            <person name="Kothe C.I."/>
            <person name="Farah-Kraiem B."/>
            <person name="Renault P."/>
            <person name="Dridi B."/>
        </authorList>
    </citation>
    <scope>NUCLEOTIDE SEQUENCE [LARGE SCALE GENOMIC DNA]</scope>
    <source>
        <strain evidence="3 4">FME1</strain>
    </source>
</reference>
<organism evidence="3 4">
    <name type="scientific">Halomonas casei</name>
    <dbReference type="NCBI Taxonomy" id="2742613"/>
    <lineage>
        <taxon>Bacteria</taxon>
        <taxon>Pseudomonadati</taxon>
        <taxon>Pseudomonadota</taxon>
        <taxon>Gammaproteobacteria</taxon>
        <taxon>Oceanospirillales</taxon>
        <taxon>Halomonadaceae</taxon>
        <taxon>Halomonas</taxon>
    </lineage>
</organism>
<proteinExistence type="predicted"/>
<evidence type="ECO:0000313" key="3">
    <source>
        <dbReference type="EMBL" id="MBE0399780.1"/>
    </source>
</evidence>
<feature type="transmembrane region" description="Helical" evidence="1">
    <location>
        <begin position="127"/>
        <end position="145"/>
    </location>
</feature>
<dbReference type="InterPro" id="IPR009936">
    <property type="entry name" value="DUF1468"/>
</dbReference>
<accession>A0ABR9EZZ0</accession>
<comment type="caution">
    <text evidence="3">The sequence shown here is derived from an EMBL/GenBank/DDBJ whole genome shotgun (WGS) entry which is preliminary data.</text>
</comment>
<feature type="transmembrane region" description="Helical" evidence="1">
    <location>
        <begin position="77"/>
        <end position="96"/>
    </location>
</feature>
<feature type="transmembrane region" description="Helical" evidence="1">
    <location>
        <begin position="7"/>
        <end position="26"/>
    </location>
</feature>